<dbReference type="EnsemblPlants" id="AET2Gv20006100.1">
    <property type="protein sequence ID" value="AET2Gv20006100.1"/>
    <property type="gene ID" value="AET2Gv20006100"/>
</dbReference>
<evidence type="ECO:0000256" key="4">
    <source>
        <dbReference type="ARBA" id="ARBA00022989"/>
    </source>
</evidence>
<reference evidence="6" key="3">
    <citation type="journal article" date="2017" name="Nature">
        <title>Genome sequence of the progenitor of the wheat D genome Aegilops tauschii.</title>
        <authorList>
            <person name="Luo M.C."/>
            <person name="Gu Y.Q."/>
            <person name="Puiu D."/>
            <person name="Wang H."/>
            <person name="Twardziok S.O."/>
            <person name="Deal K.R."/>
            <person name="Huo N."/>
            <person name="Zhu T."/>
            <person name="Wang L."/>
            <person name="Wang Y."/>
            <person name="McGuire P.E."/>
            <person name="Liu S."/>
            <person name="Long H."/>
            <person name="Ramasamy R.K."/>
            <person name="Rodriguez J.C."/>
            <person name="Van S.L."/>
            <person name="Yuan L."/>
            <person name="Wang Z."/>
            <person name="Xia Z."/>
            <person name="Xiao L."/>
            <person name="Anderson O.D."/>
            <person name="Ouyang S."/>
            <person name="Liang Y."/>
            <person name="Zimin A.V."/>
            <person name="Pertea G."/>
            <person name="Qi P."/>
            <person name="Bennetzen J.L."/>
            <person name="Dai X."/>
            <person name="Dawson M.W."/>
            <person name="Muller H.G."/>
            <person name="Kugler K."/>
            <person name="Rivarola-Duarte L."/>
            <person name="Spannagl M."/>
            <person name="Mayer K.F.X."/>
            <person name="Lu F.H."/>
            <person name="Bevan M.W."/>
            <person name="Leroy P."/>
            <person name="Li P."/>
            <person name="You F.M."/>
            <person name="Sun Q."/>
            <person name="Liu Z."/>
            <person name="Lyons E."/>
            <person name="Wicker T."/>
            <person name="Salzberg S.L."/>
            <person name="Devos K.M."/>
            <person name="Dvorak J."/>
        </authorList>
    </citation>
    <scope>NUCLEOTIDE SEQUENCE [LARGE SCALE GENOMIC DNA]</scope>
    <source>
        <strain evidence="6">cv. AL8/78</strain>
    </source>
</reference>
<dbReference type="InterPro" id="IPR044991">
    <property type="entry name" value="TET_plant"/>
</dbReference>
<organism evidence="6 7">
    <name type="scientific">Aegilops tauschii subsp. strangulata</name>
    <name type="common">Goatgrass</name>
    <dbReference type="NCBI Taxonomy" id="200361"/>
    <lineage>
        <taxon>Eukaryota</taxon>
        <taxon>Viridiplantae</taxon>
        <taxon>Streptophyta</taxon>
        <taxon>Embryophyta</taxon>
        <taxon>Tracheophyta</taxon>
        <taxon>Spermatophyta</taxon>
        <taxon>Magnoliopsida</taxon>
        <taxon>Liliopsida</taxon>
        <taxon>Poales</taxon>
        <taxon>Poaceae</taxon>
        <taxon>BOP clade</taxon>
        <taxon>Pooideae</taxon>
        <taxon>Triticodae</taxon>
        <taxon>Triticeae</taxon>
        <taxon>Triticinae</taxon>
        <taxon>Aegilops</taxon>
    </lineage>
</organism>
<evidence type="ECO:0000313" key="6">
    <source>
        <dbReference type="EnsemblPlants" id="AET2Gv20006100.1"/>
    </source>
</evidence>
<dbReference type="Proteomes" id="UP000015105">
    <property type="component" value="Chromosome 2D"/>
</dbReference>
<reference evidence="6" key="5">
    <citation type="journal article" date="2021" name="G3 (Bethesda)">
        <title>Aegilops tauschii genome assembly Aet v5.0 features greater sequence contiguity and improved annotation.</title>
        <authorList>
            <person name="Wang L."/>
            <person name="Zhu T."/>
            <person name="Rodriguez J.C."/>
            <person name="Deal K.R."/>
            <person name="Dubcovsky J."/>
            <person name="McGuire P.E."/>
            <person name="Lux T."/>
            <person name="Spannagl M."/>
            <person name="Mayer K.F.X."/>
            <person name="Baldrich P."/>
            <person name="Meyers B.C."/>
            <person name="Huo N."/>
            <person name="Gu Y.Q."/>
            <person name="Zhou H."/>
            <person name="Devos K.M."/>
            <person name="Bennetzen J.L."/>
            <person name="Unver T."/>
            <person name="Budak H."/>
            <person name="Gulick P.J."/>
            <person name="Galiba G."/>
            <person name="Kalapos B."/>
            <person name="Nelson D.R."/>
            <person name="Li P."/>
            <person name="You F.M."/>
            <person name="Luo M.C."/>
            <person name="Dvorak J."/>
        </authorList>
    </citation>
    <scope>NUCLEOTIDE SEQUENCE [LARGE SCALE GENOMIC DNA]</scope>
    <source>
        <strain evidence="6">cv. AL8/78</strain>
    </source>
</reference>
<protein>
    <submittedName>
        <fullName evidence="6">Uncharacterized protein</fullName>
    </submittedName>
</protein>
<evidence type="ECO:0000313" key="7">
    <source>
        <dbReference type="Proteomes" id="UP000015105"/>
    </source>
</evidence>
<name>A0A453A6L1_AEGTS</name>
<evidence type="ECO:0000256" key="1">
    <source>
        <dbReference type="ARBA" id="ARBA00004370"/>
    </source>
</evidence>
<dbReference type="AlphaFoldDB" id="A0A453A6L1"/>
<keyword evidence="3" id="KW-0812">Transmembrane</keyword>
<dbReference type="GO" id="GO:0016020">
    <property type="term" value="C:membrane"/>
    <property type="evidence" value="ECO:0007669"/>
    <property type="project" value="UniProtKB-SubCell"/>
</dbReference>
<evidence type="ECO:0000256" key="2">
    <source>
        <dbReference type="ARBA" id="ARBA00006840"/>
    </source>
</evidence>
<comment type="similarity">
    <text evidence="2">Belongs to the tetraspanin (TM4SF) family.</text>
</comment>
<proteinExistence type="inferred from homology"/>
<reference evidence="7" key="1">
    <citation type="journal article" date="2014" name="Science">
        <title>Ancient hybridizations among the ancestral genomes of bread wheat.</title>
        <authorList>
            <consortium name="International Wheat Genome Sequencing Consortium,"/>
            <person name="Marcussen T."/>
            <person name="Sandve S.R."/>
            <person name="Heier L."/>
            <person name="Spannagl M."/>
            <person name="Pfeifer M."/>
            <person name="Jakobsen K.S."/>
            <person name="Wulff B.B."/>
            <person name="Steuernagel B."/>
            <person name="Mayer K.F."/>
            <person name="Olsen O.A."/>
        </authorList>
    </citation>
    <scope>NUCLEOTIDE SEQUENCE [LARGE SCALE GENOMIC DNA]</scope>
    <source>
        <strain evidence="7">cv. AL8/78</strain>
    </source>
</reference>
<accession>A0A453A6L1</accession>
<dbReference type="Gramene" id="AET2Gv20006100.1">
    <property type="protein sequence ID" value="AET2Gv20006100.1"/>
    <property type="gene ID" value="AET2Gv20006100"/>
</dbReference>
<dbReference type="PANTHER" id="PTHR32191">
    <property type="entry name" value="TETRASPANIN-8-RELATED"/>
    <property type="match status" value="1"/>
</dbReference>
<keyword evidence="7" id="KW-1185">Reference proteome</keyword>
<keyword evidence="4" id="KW-1133">Transmembrane helix</keyword>
<evidence type="ECO:0000256" key="3">
    <source>
        <dbReference type="ARBA" id="ARBA00022692"/>
    </source>
</evidence>
<dbReference type="GO" id="GO:0009734">
    <property type="term" value="P:auxin-activated signaling pathway"/>
    <property type="evidence" value="ECO:0007669"/>
    <property type="project" value="InterPro"/>
</dbReference>
<reference evidence="7" key="2">
    <citation type="journal article" date="2017" name="Nat. Plants">
        <title>The Aegilops tauschii genome reveals multiple impacts of transposons.</title>
        <authorList>
            <person name="Zhao G."/>
            <person name="Zou C."/>
            <person name="Li K."/>
            <person name="Wang K."/>
            <person name="Li T."/>
            <person name="Gao L."/>
            <person name="Zhang X."/>
            <person name="Wang H."/>
            <person name="Yang Z."/>
            <person name="Liu X."/>
            <person name="Jiang W."/>
            <person name="Mao L."/>
            <person name="Kong X."/>
            <person name="Jiao Y."/>
            <person name="Jia J."/>
        </authorList>
    </citation>
    <scope>NUCLEOTIDE SEQUENCE [LARGE SCALE GENOMIC DNA]</scope>
    <source>
        <strain evidence="7">cv. AL8/78</strain>
    </source>
</reference>
<dbReference type="STRING" id="200361.A0A453A6L1"/>
<keyword evidence="5" id="KW-0472">Membrane</keyword>
<comment type="subcellular location">
    <subcellularLocation>
        <location evidence="1">Membrane</location>
    </subcellularLocation>
</comment>
<reference evidence="6" key="4">
    <citation type="submission" date="2019-03" db="UniProtKB">
        <authorList>
            <consortium name="EnsemblPlants"/>
        </authorList>
    </citation>
    <scope>IDENTIFICATION</scope>
</reference>
<sequence length="63" mass="6711">AIASCVVVTGLTLQSGCCKPPSSCAFTYVNGTTWSPPTAAVDQDCSRWSNDQRTLCFQCDSCK</sequence>
<evidence type="ECO:0000256" key="5">
    <source>
        <dbReference type="ARBA" id="ARBA00023136"/>
    </source>
</evidence>